<feature type="domain" description="TPM" evidence="4">
    <location>
        <begin position="37"/>
        <end position="159"/>
    </location>
</feature>
<feature type="transmembrane region" description="Helical" evidence="2">
    <location>
        <begin position="188"/>
        <end position="203"/>
    </location>
</feature>
<feature type="signal peptide" evidence="3">
    <location>
        <begin position="1"/>
        <end position="24"/>
    </location>
</feature>
<organism evidence="5 6">
    <name type="scientific">Piscinibacterium candidicorallinum</name>
    <dbReference type="NCBI Taxonomy" id="1793872"/>
    <lineage>
        <taxon>Bacteria</taxon>
        <taxon>Pseudomonadati</taxon>
        <taxon>Pseudomonadota</taxon>
        <taxon>Betaproteobacteria</taxon>
        <taxon>Burkholderiales</taxon>
        <taxon>Piscinibacterium</taxon>
    </lineage>
</organism>
<keyword evidence="2" id="KW-0472">Membrane</keyword>
<feature type="transmembrane region" description="Helical" evidence="2">
    <location>
        <begin position="232"/>
        <end position="249"/>
    </location>
</feature>
<dbReference type="Gene3D" id="3.10.310.50">
    <property type="match status" value="1"/>
</dbReference>
<keyword evidence="6" id="KW-1185">Reference proteome</keyword>
<evidence type="ECO:0000259" key="4">
    <source>
        <dbReference type="Pfam" id="PF04536"/>
    </source>
</evidence>
<dbReference type="PANTHER" id="PTHR30373">
    <property type="entry name" value="UPF0603 PROTEIN YGCG"/>
    <property type="match status" value="1"/>
</dbReference>
<proteinExistence type="predicted"/>
<dbReference type="RefSeq" id="WP_377303122.1">
    <property type="nucleotide sequence ID" value="NZ_CP180191.1"/>
</dbReference>
<evidence type="ECO:0000256" key="1">
    <source>
        <dbReference type="SAM" id="MobiDB-lite"/>
    </source>
</evidence>
<evidence type="ECO:0000256" key="2">
    <source>
        <dbReference type="SAM" id="Phobius"/>
    </source>
</evidence>
<dbReference type="PANTHER" id="PTHR30373:SF2">
    <property type="entry name" value="UPF0603 PROTEIN YGCG"/>
    <property type="match status" value="1"/>
</dbReference>
<feature type="region of interest" description="Disordered" evidence="1">
    <location>
        <begin position="276"/>
        <end position="306"/>
    </location>
</feature>
<sequence length="306" mass="30881">MSWLAGFAWLLVLAATLLALPAQAQQPLAVPPLAQLTDTAGALNPADRERIAAQLKDIEQRRGSQIAVLVIASTQGEPIEDFAQRVGSSWKIGRAGVGDGLLLIVAVQDRRARIDVARTLEGAIPDVVAGRVIREVMAPAFKAGDYAGGIVKALARIDQLLDKEAAAGALPAPSVAVPRPADGRGEEGFFVILIVAAAIGAVMRRVIGGLGPLAAAGGAAGYAVWVGHSLLWALPLAFFVLIASFVFSLRGSGRAVSRGGGGPVYIPGGWSSGSGGGGWSSGSSDSGGWSSGGGGDFGGGGASGDW</sequence>
<keyword evidence="3" id="KW-0732">Signal</keyword>
<accession>A0ABV7H4S9</accession>
<dbReference type="Pfam" id="PF04536">
    <property type="entry name" value="TPM_phosphatase"/>
    <property type="match status" value="1"/>
</dbReference>
<evidence type="ECO:0000256" key="3">
    <source>
        <dbReference type="SAM" id="SignalP"/>
    </source>
</evidence>
<gene>
    <name evidence="5" type="ORF">ACFOEN_08925</name>
</gene>
<protein>
    <submittedName>
        <fullName evidence="5">TPM domain-containing protein</fullName>
    </submittedName>
</protein>
<name>A0ABV7H4S9_9BURK</name>
<feature type="compositionally biased region" description="Gly residues" evidence="1">
    <location>
        <begin position="289"/>
        <end position="306"/>
    </location>
</feature>
<evidence type="ECO:0000313" key="5">
    <source>
        <dbReference type="EMBL" id="MFC3147763.1"/>
    </source>
</evidence>
<dbReference type="Proteomes" id="UP001595556">
    <property type="component" value="Unassembled WGS sequence"/>
</dbReference>
<comment type="caution">
    <text evidence="5">The sequence shown here is derived from an EMBL/GenBank/DDBJ whole genome shotgun (WGS) entry which is preliminary data.</text>
</comment>
<dbReference type="EMBL" id="JBHRTI010000004">
    <property type="protein sequence ID" value="MFC3147763.1"/>
    <property type="molecule type" value="Genomic_DNA"/>
</dbReference>
<dbReference type="InterPro" id="IPR007621">
    <property type="entry name" value="TPM_dom"/>
</dbReference>
<keyword evidence="2" id="KW-1133">Transmembrane helix</keyword>
<evidence type="ECO:0000313" key="6">
    <source>
        <dbReference type="Proteomes" id="UP001595556"/>
    </source>
</evidence>
<keyword evidence="2" id="KW-0812">Transmembrane</keyword>
<reference evidence="6" key="1">
    <citation type="journal article" date="2019" name="Int. J. Syst. Evol. Microbiol.">
        <title>The Global Catalogue of Microorganisms (GCM) 10K type strain sequencing project: providing services to taxonomists for standard genome sequencing and annotation.</title>
        <authorList>
            <consortium name="The Broad Institute Genomics Platform"/>
            <consortium name="The Broad Institute Genome Sequencing Center for Infectious Disease"/>
            <person name="Wu L."/>
            <person name="Ma J."/>
        </authorList>
    </citation>
    <scope>NUCLEOTIDE SEQUENCE [LARGE SCALE GENOMIC DNA]</scope>
    <source>
        <strain evidence="6">KCTC 52168</strain>
    </source>
</reference>
<feature type="chain" id="PRO_5046948994" evidence="3">
    <location>
        <begin position="25"/>
        <end position="306"/>
    </location>
</feature>